<organism evidence="1 2">
    <name type="scientific">Pseudothauera nasutitermitis</name>
    <dbReference type="NCBI Taxonomy" id="2565930"/>
    <lineage>
        <taxon>Bacteria</taxon>
        <taxon>Pseudomonadati</taxon>
        <taxon>Pseudomonadota</taxon>
        <taxon>Betaproteobacteria</taxon>
        <taxon>Rhodocyclales</taxon>
        <taxon>Zoogloeaceae</taxon>
        <taxon>Pseudothauera</taxon>
    </lineage>
</organism>
<evidence type="ECO:0000313" key="1">
    <source>
        <dbReference type="EMBL" id="THF61387.1"/>
    </source>
</evidence>
<accession>A0A4S4AQD9</accession>
<protein>
    <submittedName>
        <fullName evidence="1">Uncharacterized protein</fullName>
    </submittedName>
</protein>
<name>A0A4S4AQD9_9RHOO</name>
<dbReference type="EMBL" id="SSOC01000009">
    <property type="protein sequence ID" value="THF61387.1"/>
    <property type="molecule type" value="Genomic_DNA"/>
</dbReference>
<proteinExistence type="predicted"/>
<reference evidence="1 2" key="1">
    <citation type="submission" date="2019-04" db="EMBL/GenBank/DDBJ databases">
        <title>Azoarcus nasutitermitis sp. nov. isolated from termite nest.</title>
        <authorList>
            <person name="Lin S.-Y."/>
            <person name="Hameed A."/>
            <person name="Hsu Y.-H."/>
            <person name="Young C.-C."/>
        </authorList>
    </citation>
    <scope>NUCLEOTIDE SEQUENCE [LARGE SCALE GENOMIC DNA]</scope>
    <source>
        <strain evidence="1 2">CC-YHH838</strain>
    </source>
</reference>
<keyword evidence="2" id="KW-1185">Reference proteome</keyword>
<evidence type="ECO:0000313" key="2">
    <source>
        <dbReference type="Proteomes" id="UP000308430"/>
    </source>
</evidence>
<sequence length="304" mass="31987">MAQHYFSFERDTARNWPAAVLEAEDQANWSVGTSNMLSIVSGAALVASMPDQNVWTLLRFPVFSADIEIVGKVRRAAAETTSARTGAGLFLRAPNTGDPRTGGYVFGITSAANNSSSQRRELRVSLQNNVGSQSELGVNGTALTDYASASDRIARAVTIRAKATGDTIQARAWYEGAAEPSTWLTLTRSAAEATGGSCGIVLAGYRSVAEWSFFGVGTDGDSAPTAPVPYSTSLSGKANINTTSGAPVSLVLIIDATTNETYTTATPDESGNWSANVPPGDYYVAYASPDCQPIIHGPYHVEAD</sequence>
<gene>
    <name evidence="1" type="ORF">E6C76_20085</name>
</gene>
<dbReference type="AlphaFoldDB" id="A0A4S4AQD9"/>
<comment type="caution">
    <text evidence="1">The sequence shown here is derived from an EMBL/GenBank/DDBJ whole genome shotgun (WGS) entry which is preliminary data.</text>
</comment>
<dbReference type="RefSeq" id="WP_136350048.1">
    <property type="nucleotide sequence ID" value="NZ_SSOC01000009.1"/>
</dbReference>
<dbReference type="Proteomes" id="UP000308430">
    <property type="component" value="Unassembled WGS sequence"/>
</dbReference>
<dbReference type="OrthoDB" id="4872947at2"/>